<dbReference type="KEGG" id="psti:SOO65_14485"/>
<evidence type="ECO:0000313" key="2">
    <source>
        <dbReference type="EMBL" id="WPU63899.1"/>
    </source>
</evidence>
<feature type="signal peptide" evidence="1">
    <location>
        <begin position="1"/>
        <end position="25"/>
    </location>
</feature>
<feature type="chain" id="PRO_5043478134" evidence="1">
    <location>
        <begin position="26"/>
        <end position="1456"/>
    </location>
</feature>
<organism evidence="2 3">
    <name type="scientific">Peredibacter starrii</name>
    <dbReference type="NCBI Taxonomy" id="28202"/>
    <lineage>
        <taxon>Bacteria</taxon>
        <taxon>Pseudomonadati</taxon>
        <taxon>Bdellovibrionota</taxon>
        <taxon>Bacteriovoracia</taxon>
        <taxon>Bacteriovoracales</taxon>
        <taxon>Bacteriovoracaceae</taxon>
        <taxon>Peredibacter</taxon>
    </lineage>
</organism>
<evidence type="ECO:0000256" key="1">
    <source>
        <dbReference type="SAM" id="SignalP"/>
    </source>
</evidence>
<keyword evidence="1" id="KW-0732">Signal</keyword>
<dbReference type="PROSITE" id="PS51257">
    <property type="entry name" value="PROKAR_LIPOPROTEIN"/>
    <property type="match status" value="1"/>
</dbReference>
<protein>
    <submittedName>
        <fullName evidence="2">Uncharacterized protein</fullName>
    </submittedName>
</protein>
<dbReference type="RefSeq" id="WP_321391498.1">
    <property type="nucleotide sequence ID" value="NZ_CP139487.1"/>
</dbReference>
<keyword evidence="3" id="KW-1185">Reference proteome</keyword>
<name>A0AAX4HKV7_9BACT</name>
<sequence>MVGLKTFWILISALFLFSACVPSTKQTECGANEAFNSALRTCVPVVQGPDAFILINTYSPLYTVSAFKNDYDPIEFKITVSNPYGQAYTIEWERVFNGLPIAVGTNSDTYLQYPALLATQVGTHAITAKIKNSKGTIVDTHSFQLKINDDPKPTINTITLNPSAYVLDLLPTDSPQTFAFTVKNNNADSSLLNASKISWTVTKNGAAYYSETDAFSNFTPSGTNNAYLGASPVPYFDPAVHGVGNYVIRAVVENTAPGEVTDSFQWNVNVKQPDLAKVTTIAQPAPGVTITAHDGVSYNQYPTYSWIHTGTTKPNFCVTIDDRDGTYSGDGKSIQVRFYLNSLGGDICTKKTLDTPGSQTICLIDANNCDPDGANVPFDPTILKFANASSVSSQLHKVTARLFDEATSLEFQRSNVVPSNGSYPIEWMVNNLPVNTAPAMSFGATQPTGCSSAGAYTRTGCQVSQGTNFTVSFVVKDDFYSGIANAVEFLWDVRLKYNGTDISSPPTNTTCTKALGTAITVPAGSGPATAVTGGGQQWTCTLAVPHFISTGPLNPSSGSYSVVASMQDSGSPVGGAPQVSQSLTWNLTVTETNPSTINLNPQTALLADSHIALGGVVLDPSTSASYATERDTVTFRLNVTDGEVDDFKYKISLCTLNTPAPCTATAPITSPSYINFVRALQAIPSTNPVLVSGLLYTLPEDLLLQVSPQLDVDLVTGARVYFKVDVTDVPSVPLTATTSDSEIFSIYVRNYNPAPVINTATAVPAVGSTSVVYSGMPFTISPGVVSDASGPAVEKVIQYQWYAKIGVGAWTAIPGATAEVLRYTPGNITSNIDLKLCVGDRPAANPVTSTGSCSGSWTISPRKYLENLSASGIAVGAQVVNEQAVWFDNTNTVPNTQVIYTAYTDSQFYVYVEKTIKNASGNIILSTQTTRFYALDNAVPGVSTLSNLSISGSADSVYVAYLASVSSSPGVLVPRVRRINKDYDSPGIRNKTGLSHPAPFGFNYSQYTLQSGTTNPCPTTLPTIICTYTPSTGQGVPSKITFSGVMTDGMEININNYIFTARGTAPLAENEVCDNTICSDVNMMATSLVNKINANTNTALHGITAHVGTSPGPGQAVVELYNSGRDDYLDFTGFPSTANGLGKIFVKDAHWYLPVIDVTDDNNVTLIIGNSDEHMRLNATSFQTLTDMGRTAFFDSEVSSNGELVFAQISADLSDAGTLYLYRYVDMGITWGLFDAAGSASPSDQAAVQIFSAYTFESVSLATNKTGNSYFYVLAKEKTINGGEYHIGRYNIDLDTAVTPSENFLASNLLATDSTSVVMPDAKVKVAEIFSVAGYAEARILFNSVGSGAVNYPRIARWRADDTISCGTCESLTGNIETLSTSKIGFSQVANDLTYGVAGAVANENIRDIVFTSFSSDISNTDLFRPQLGIINAESVAIQSTTVDATGMWRPPFVLD</sequence>
<dbReference type="EMBL" id="CP139487">
    <property type="protein sequence ID" value="WPU63899.1"/>
    <property type="molecule type" value="Genomic_DNA"/>
</dbReference>
<reference evidence="2 3" key="1">
    <citation type="submission" date="2023-11" db="EMBL/GenBank/DDBJ databases">
        <title>Peredibacter starrii A3.12.</title>
        <authorList>
            <person name="Mitchell R.J."/>
        </authorList>
    </citation>
    <scope>NUCLEOTIDE SEQUENCE [LARGE SCALE GENOMIC DNA]</scope>
    <source>
        <strain evidence="2 3">A3.12</strain>
    </source>
</reference>
<accession>A0AAX4HKV7</accession>
<evidence type="ECO:0000313" key="3">
    <source>
        <dbReference type="Proteomes" id="UP001324634"/>
    </source>
</evidence>
<proteinExistence type="predicted"/>
<gene>
    <name evidence="2" type="ORF">SOO65_14485</name>
</gene>
<dbReference type="Proteomes" id="UP001324634">
    <property type="component" value="Chromosome"/>
</dbReference>